<dbReference type="InterPro" id="IPR021296">
    <property type="entry name" value="DUF2868"/>
</dbReference>
<organism evidence="2 3">
    <name type="scientific">Nitrosomonas ureae</name>
    <dbReference type="NCBI Taxonomy" id="44577"/>
    <lineage>
        <taxon>Bacteria</taxon>
        <taxon>Pseudomonadati</taxon>
        <taxon>Pseudomonadota</taxon>
        <taxon>Betaproteobacteria</taxon>
        <taxon>Nitrosomonadales</taxon>
        <taxon>Nitrosomonadaceae</taxon>
        <taxon>Nitrosomonas</taxon>
    </lineage>
</organism>
<name>A0A1H2DSM3_9PROT</name>
<evidence type="ECO:0000313" key="2">
    <source>
        <dbReference type="EMBL" id="SDT85885.1"/>
    </source>
</evidence>
<gene>
    <name evidence="2" type="ORF">SAMN05216406_10581</name>
</gene>
<feature type="transmembrane region" description="Helical" evidence="1">
    <location>
        <begin position="83"/>
        <end position="101"/>
    </location>
</feature>
<accession>A0A1H2DSM3</accession>
<keyword evidence="1" id="KW-0472">Membrane</keyword>
<dbReference type="AlphaFoldDB" id="A0A1H2DSM3"/>
<protein>
    <recommendedName>
        <fullName evidence="4">DUF2868 domain-containing protein</fullName>
    </recommendedName>
</protein>
<feature type="transmembrane region" description="Helical" evidence="1">
    <location>
        <begin position="188"/>
        <end position="206"/>
    </location>
</feature>
<dbReference type="EMBL" id="FNLN01000005">
    <property type="protein sequence ID" value="SDT85885.1"/>
    <property type="molecule type" value="Genomic_DNA"/>
</dbReference>
<evidence type="ECO:0008006" key="4">
    <source>
        <dbReference type="Google" id="ProtNLM"/>
    </source>
</evidence>
<evidence type="ECO:0000313" key="3">
    <source>
        <dbReference type="Proteomes" id="UP000182882"/>
    </source>
</evidence>
<keyword evidence="3" id="KW-1185">Reference proteome</keyword>
<reference evidence="3" key="1">
    <citation type="submission" date="2016-10" db="EMBL/GenBank/DDBJ databases">
        <authorList>
            <person name="Varghese N."/>
            <person name="Submissions S."/>
        </authorList>
    </citation>
    <scope>NUCLEOTIDE SEQUENCE [LARGE SCALE GENOMIC DNA]</scope>
    <source>
        <strain evidence="3">Nm10</strain>
    </source>
</reference>
<feature type="transmembrane region" description="Helical" evidence="1">
    <location>
        <begin position="263"/>
        <end position="290"/>
    </location>
</feature>
<sequence length="460" mass="51644">MSVKKYTFSDLVRIEQLRKIESIKGEEISYASIKNMPDSTGSDFSYPEFIHRLKIRANHLIYENALGDKLRQPNQQFIRTRRIGLIIAMILGGLAASQAVSESSTLNIYWLLAVLLGFNLISLLLWVSGITLNLQSLSGGIIAHLTRWLPYRHKHDPTITSSASHAWCESCLTGNVGKWRISVLTHQLWLSYLTAGLVLLILLMLAKQYNFIWGTTLLPDGTLPKLTQILGSPLEAVGLKIPDDPQTVASRIGTSKQDAETRMAWATFLIGSLIVYGIFPRLLLLGISWIMQKWSEYRFKLDLYLPYYIELRQHLMGRNVKAEIIDADPQADVKPVDIARPPEHVSIPANAQAFGIELDTATSWPERVVCRLNIIDQESHDAAIALINNMKTPVLLGVAAHRLPDRGIQRMIKELVDSSNTKPWLILLSKPSTPVTSAREFAWFRLAEACGIPAEHVITR</sequence>
<keyword evidence="1" id="KW-1133">Transmembrane helix</keyword>
<feature type="transmembrane region" description="Helical" evidence="1">
    <location>
        <begin position="107"/>
        <end position="127"/>
    </location>
</feature>
<dbReference type="Proteomes" id="UP000182882">
    <property type="component" value="Unassembled WGS sequence"/>
</dbReference>
<dbReference type="Pfam" id="PF11067">
    <property type="entry name" value="DUF2868"/>
    <property type="match status" value="1"/>
</dbReference>
<proteinExistence type="predicted"/>
<keyword evidence="1" id="KW-0812">Transmembrane</keyword>
<dbReference type="KEGG" id="nur:ATY38_05915"/>
<evidence type="ECO:0000256" key="1">
    <source>
        <dbReference type="SAM" id="Phobius"/>
    </source>
</evidence>
<dbReference type="RefSeq" id="WP_062558497.1">
    <property type="nucleotide sequence ID" value="NZ_CP013341.1"/>
</dbReference>